<accession>A0A2Z6IIB9</accession>
<evidence type="ECO:0000259" key="1">
    <source>
        <dbReference type="Pfam" id="PF01610"/>
    </source>
</evidence>
<organism evidence="2 3">
    <name type="scientific">Acidithiobacillus ferridurans</name>
    <dbReference type="NCBI Taxonomy" id="1232575"/>
    <lineage>
        <taxon>Bacteria</taxon>
        <taxon>Pseudomonadati</taxon>
        <taxon>Pseudomonadota</taxon>
        <taxon>Acidithiobacillia</taxon>
        <taxon>Acidithiobacillales</taxon>
        <taxon>Acidithiobacillaceae</taxon>
        <taxon>Acidithiobacillus</taxon>
    </lineage>
</organism>
<dbReference type="EMBL" id="AP018795">
    <property type="protein sequence ID" value="BBF65591.1"/>
    <property type="molecule type" value="Genomic_DNA"/>
</dbReference>
<dbReference type="KEGG" id="afj:AFERRID_18090"/>
<keyword evidence="3" id="KW-1185">Reference proteome</keyword>
<gene>
    <name evidence="2" type="ORF">AFERRID_18090</name>
</gene>
<dbReference type="InterPro" id="IPR002560">
    <property type="entry name" value="Transposase_DDE"/>
</dbReference>
<evidence type="ECO:0000313" key="3">
    <source>
        <dbReference type="Proteomes" id="UP000280188"/>
    </source>
</evidence>
<reference evidence="2 3" key="1">
    <citation type="journal article" date="2018" name="Microbiol. Resour. Announc.">
        <title>Complete Genome Sequence of Acidithiobacillus ferridurans JCM 18981.</title>
        <authorList>
            <person name="Miyauchi T."/>
            <person name="Kouzuma A."/>
            <person name="Abe T."/>
            <person name="Watanabe K."/>
        </authorList>
    </citation>
    <scope>NUCLEOTIDE SEQUENCE [LARGE SCALE GENOMIC DNA]</scope>
    <source>
        <strain evidence="3">ATCC 33020 / DSM 29468 / JCM 18981 / 11Fe</strain>
    </source>
</reference>
<sequence length="117" mass="13329">MVSNELFSLALGLVLPWLVGDVTFQVLEKRLILHINFPKGSRIACPHLWWALWWVCHQGAILLKAWLENAKASGLPPIIKVAYTIMNHWDDVLRWFESQINNGILEGFNIASSNPPK</sequence>
<feature type="domain" description="Transposase IS204/IS1001/IS1096/IS1165 DDE" evidence="1">
    <location>
        <begin position="56"/>
        <end position="109"/>
    </location>
</feature>
<dbReference type="Proteomes" id="UP000280188">
    <property type="component" value="Chromosome"/>
</dbReference>
<dbReference type="Pfam" id="PF01610">
    <property type="entry name" value="DDE_Tnp_ISL3"/>
    <property type="match status" value="1"/>
</dbReference>
<name>A0A2Z6IIB9_ACIFI</name>
<protein>
    <recommendedName>
        <fullName evidence="1">Transposase IS204/IS1001/IS1096/IS1165 DDE domain-containing protein</fullName>
    </recommendedName>
</protein>
<dbReference type="AlphaFoldDB" id="A0A2Z6IIB9"/>
<proteinExistence type="predicted"/>
<evidence type="ECO:0000313" key="2">
    <source>
        <dbReference type="EMBL" id="BBF65591.1"/>
    </source>
</evidence>